<evidence type="ECO:0008006" key="6">
    <source>
        <dbReference type="Google" id="ProtNLM"/>
    </source>
</evidence>
<keyword evidence="1" id="KW-0732">Signal</keyword>
<accession>A0ABS1M3P2</accession>
<dbReference type="PROSITE" id="PS51257">
    <property type="entry name" value="PROKAR_LIPOPROTEIN"/>
    <property type="match status" value="1"/>
</dbReference>
<dbReference type="EMBL" id="JAERRJ010000004">
    <property type="protein sequence ID" value="MBL1075164.1"/>
    <property type="molecule type" value="Genomic_DNA"/>
</dbReference>
<evidence type="ECO:0000259" key="2">
    <source>
        <dbReference type="Pfam" id="PF24088"/>
    </source>
</evidence>
<dbReference type="Pfam" id="PF24092">
    <property type="entry name" value="DUF7373_C"/>
    <property type="match status" value="1"/>
</dbReference>
<evidence type="ECO:0000259" key="3">
    <source>
        <dbReference type="Pfam" id="PF24092"/>
    </source>
</evidence>
<feature type="domain" description="DUF7373" evidence="2">
    <location>
        <begin position="64"/>
        <end position="266"/>
    </location>
</feature>
<dbReference type="RefSeq" id="WP_201946896.1">
    <property type="nucleotide sequence ID" value="NZ_JAERRJ010000004.1"/>
</dbReference>
<evidence type="ECO:0000313" key="4">
    <source>
        <dbReference type="EMBL" id="MBL1075164.1"/>
    </source>
</evidence>
<proteinExistence type="predicted"/>
<feature type="signal peptide" evidence="1">
    <location>
        <begin position="1"/>
        <end position="25"/>
    </location>
</feature>
<gene>
    <name evidence="4" type="ORF">JK358_12255</name>
</gene>
<keyword evidence="5" id="KW-1185">Reference proteome</keyword>
<name>A0ABS1M3P2_9NOCA</name>
<evidence type="ECO:0000256" key="1">
    <source>
        <dbReference type="SAM" id="SignalP"/>
    </source>
</evidence>
<sequence>MRRPVRRVGRALAALLLATGLGAVAACGSDSVAAVSDPEIDLATLDVGSYETQPKQFQPANRLMVARYFEAQRMAGFVPLPYEIDSSLRVNDTRASQAFLEPEEGNSTLAMHTYLTSTGFASDTKGFVAGFASTGRTDDDANIGNSLSTSVLLFDSDASATAAAAALSAREWQATYDGSPIVVESLSSPMHASAVVRWQPAKQALAAWYATGRYVIVAIAQSEENRVLKHSDQQLLLNLTDRSVTATTERLRSFQPTPVDQLPTMDLDPTGMYRRTLSRTTEDYYTGPPGVYSLAGDLHLMGDPLELRGHYEQAGVDAVAWGATRVIRTRDIGSAQRLLDELSYGRYYRTAAGPAALPTARCVTYRGPSTGAIANYCWVTRDRYVAMAWGEQMPDVQQRISAQYALLVNSK</sequence>
<feature type="domain" description="DUF7373" evidence="3">
    <location>
        <begin position="272"/>
        <end position="410"/>
    </location>
</feature>
<protein>
    <recommendedName>
        <fullName evidence="6">Lipoprotein</fullName>
    </recommendedName>
</protein>
<evidence type="ECO:0000313" key="5">
    <source>
        <dbReference type="Proteomes" id="UP000602198"/>
    </source>
</evidence>
<organism evidence="4 5">
    <name type="scientific">Nocardia acididurans</name>
    <dbReference type="NCBI Taxonomy" id="2802282"/>
    <lineage>
        <taxon>Bacteria</taxon>
        <taxon>Bacillati</taxon>
        <taxon>Actinomycetota</taxon>
        <taxon>Actinomycetes</taxon>
        <taxon>Mycobacteriales</taxon>
        <taxon>Nocardiaceae</taxon>
        <taxon>Nocardia</taxon>
    </lineage>
</organism>
<dbReference type="InterPro" id="IPR055797">
    <property type="entry name" value="DUF7373"/>
</dbReference>
<reference evidence="4 5" key="1">
    <citation type="submission" date="2021-01" db="EMBL/GenBank/DDBJ databases">
        <title>WGS of actinomycetes isolated from Thailand.</title>
        <authorList>
            <person name="Thawai C."/>
        </authorList>
    </citation>
    <scope>NUCLEOTIDE SEQUENCE [LARGE SCALE GENOMIC DNA]</scope>
    <source>
        <strain evidence="4 5">LPG 2</strain>
    </source>
</reference>
<dbReference type="Pfam" id="PF24088">
    <property type="entry name" value="DUF7373"/>
    <property type="match status" value="1"/>
</dbReference>
<dbReference type="Proteomes" id="UP000602198">
    <property type="component" value="Unassembled WGS sequence"/>
</dbReference>
<feature type="chain" id="PRO_5045092780" description="Lipoprotein" evidence="1">
    <location>
        <begin position="26"/>
        <end position="411"/>
    </location>
</feature>
<comment type="caution">
    <text evidence="4">The sequence shown here is derived from an EMBL/GenBank/DDBJ whole genome shotgun (WGS) entry which is preliminary data.</text>
</comment>
<dbReference type="InterPro" id="IPR056463">
    <property type="entry name" value="DUF7373_C"/>
</dbReference>